<gene>
    <name evidence="1" type="ORF">O0I10_013160</name>
</gene>
<proteinExistence type="predicted"/>
<comment type="caution">
    <text evidence="1">The sequence shown here is derived from an EMBL/GenBank/DDBJ whole genome shotgun (WGS) entry which is preliminary data.</text>
</comment>
<protein>
    <submittedName>
        <fullName evidence="1">Uncharacterized protein</fullName>
    </submittedName>
</protein>
<dbReference type="GeneID" id="83220432"/>
<organism evidence="1 2">
    <name type="scientific">Lichtheimia ornata</name>
    <dbReference type="NCBI Taxonomy" id="688661"/>
    <lineage>
        <taxon>Eukaryota</taxon>
        <taxon>Fungi</taxon>
        <taxon>Fungi incertae sedis</taxon>
        <taxon>Mucoromycota</taxon>
        <taxon>Mucoromycotina</taxon>
        <taxon>Mucoromycetes</taxon>
        <taxon>Mucorales</taxon>
        <taxon>Lichtheimiaceae</taxon>
        <taxon>Lichtheimia</taxon>
    </lineage>
</organism>
<keyword evidence="2" id="KW-1185">Reference proteome</keyword>
<evidence type="ECO:0000313" key="1">
    <source>
        <dbReference type="EMBL" id="KAJ8651339.1"/>
    </source>
</evidence>
<evidence type="ECO:0000313" key="2">
    <source>
        <dbReference type="Proteomes" id="UP001234581"/>
    </source>
</evidence>
<reference evidence="1 2" key="1">
    <citation type="submission" date="2023-03" db="EMBL/GenBank/DDBJ databases">
        <title>Genome sequence of Lichtheimia ornata CBS 291.66.</title>
        <authorList>
            <person name="Mohabir J.T."/>
            <person name="Shea T.P."/>
            <person name="Kurbessoian T."/>
            <person name="Berby B."/>
            <person name="Fontaine J."/>
            <person name="Livny J."/>
            <person name="Gnirke A."/>
            <person name="Stajich J.E."/>
            <person name="Cuomo C.A."/>
        </authorList>
    </citation>
    <scope>NUCLEOTIDE SEQUENCE [LARGE SCALE GENOMIC DNA]</scope>
    <source>
        <strain evidence="1">CBS 291.66</strain>
    </source>
</reference>
<sequence length="93" mass="11559">MAYRDWIHRKRRIDDDQEEDARQVEAILRRMEARGEERRQIVPNMADHPTTYRDVINNEQQFERYLEAIRDDTTALEYFEDVLHERRRRRIKG</sequence>
<dbReference type="AlphaFoldDB" id="A0AAD7UPT6"/>
<accession>A0AAD7UPT6</accession>
<name>A0AAD7UPT6_9FUNG</name>
<dbReference type="EMBL" id="JARTCD010000277">
    <property type="protein sequence ID" value="KAJ8651339.1"/>
    <property type="molecule type" value="Genomic_DNA"/>
</dbReference>
<dbReference type="Proteomes" id="UP001234581">
    <property type="component" value="Unassembled WGS sequence"/>
</dbReference>
<dbReference type="RefSeq" id="XP_058336254.1">
    <property type="nucleotide sequence ID" value="XM_058492979.1"/>
</dbReference>